<dbReference type="Proteomes" id="UP000006545">
    <property type="component" value="Chromosome"/>
</dbReference>
<reference evidence="2" key="1">
    <citation type="submission" date="2011-04" db="EMBL/GenBank/DDBJ databases">
        <title>The complete genome of Porphyromonas asaccharolytica DSM 20707.</title>
        <authorList>
            <person name="Lucas S."/>
            <person name="Han J."/>
            <person name="Lapidus A."/>
            <person name="Bruce D."/>
            <person name="Goodwin L."/>
            <person name="Pitluck S."/>
            <person name="Peters L."/>
            <person name="Kyrpides N."/>
            <person name="Mavromatis K."/>
            <person name="Ivanova N."/>
            <person name="Ovchinnikova G."/>
            <person name="Pagani I."/>
            <person name="Lu M."/>
            <person name="Detter J.C."/>
            <person name="Tapia R."/>
            <person name="Han C."/>
            <person name="Land M."/>
            <person name="Hauser L."/>
            <person name="Markowitz V."/>
            <person name="Cheng J.-F."/>
            <person name="Hugenholtz P."/>
            <person name="Woyke T."/>
            <person name="Wu D."/>
            <person name="Gronow S."/>
            <person name="Wellnitz S."/>
            <person name="Brambilla E."/>
            <person name="Klenk H.-P."/>
            <person name="Eisen J.A."/>
        </authorList>
    </citation>
    <scope>NUCLEOTIDE SEQUENCE [LARGE SCALE GENOMIC DNA]</scope>
    <source>
        <strain evidence="2">ATCC 25260 / DSM 20707 / VPI 4198</strain>
    </source>
</reference>
<keyword evidence="2" id="KW-1185">Reference proteome</keyword>
<organism evidence="1 2">
    <name type="scientific">Porphyromonas asaccharolytica (strain ATCC 25260 / DSM 20707 / BCRC 10618 / CCUG 7834 / JCM 6326 / LMG 13178 / VPI 4198 / B440)</name>
    <name type="common">Bacteroides asaccharolyticus</name>
    <dbReference type="NCBI Taxonomy" id="879243"/>
    <lineage>
        <taxon>Bacteria</taxon>
        <taxon>Pseudomonadati</taxon>
        <taxon>Bacteroidota</taxon>
        <taxon>Bacteroidia</taxon>
        <taxon>Bacteroidales</taxon>
        <taxon>Porphyromonadaceae</taxon>
        <taxon>Porphyromonas</taxon>
    </lineage>
</organism>
<proteinExistence type="predicted"/>
<accession>F4KMM4</accession>
<dbReference type="HOGENOM" id="CLU_3064646_0_0_10"/>
<protein>
    <submittedName>
        <fullName evidence="1">Uncharacterized protein</fullName>
    </submittedName>
</protein>
<evidence type="ECO:0000313" key="1">
    <source>
        <dbReference type="EMBL" id="AEE13323.1"/>
    </source>
</evidence>
<name>F4KMM4_PORAD</name>
<dbReference type="STRING" id="879243.Poras_1386"/>
<dbReference type="KEGG" id="pah:Poras_1386"/>
<dbReference type="AlphaFoldDB" id="F4KMM4"/>
<gene>
    <name evidence="1" type="ordered locus">Poras_1386</name>
</gene>
<sequence>MNDYSYFQLVHSSSNPANSNLEGIGIYLYESFFDEMRECWVSFDTSSLRVYEG</sequence>
<evidence type="ECO:0000313" key="2">
    <source>
        <dbReference type="Proteomes" id="UP000006545"/>
    </source>
</evidence>
<dbReference type="EMBL" id="CP002689">
    <property type="protein sequence ID" value="AEE13323.1"/>
    <property type="molecule type" value="Genomic_DNA"/>
</dbReference>